<sequence>MFAVLGKLLKITRRPFKQLPEFCGEFKPVGFRNVKSVDYQGGLVTDMASFIFPHNVPFTVNNLKVILY</sequence>
<proteinExistence type="predicted"/>
<evidence type="ECO:0000313" key="2">
    <source>
        <dbReference type="Proteomes" id="UP001202831"/>
    </source>
</evidence>
<dbReference type="RefSeq" id="WP_249250148.1">
    <property type="nucleotide sequence ID" value="NZ_JAKIKT010000007.1"/>
</dbReference>
<keyword evidence="2" id="KW-1185">Reference proteome</keyword>
<gene>
    <name evidence="1" type="ORF">L2725_17530</name>
</gene>
<evidence type="ECO:0000313" key="1">
    <source>
        <dbReference type="EMBL" id="MCL2915559.1"/>
    </source>
</evidence>
<dbReference type="Proteomes" id="UP001202831">
    <property type="component" value="Unassembled WGS sequence"/>
</dbReference>
<organism evidence="1 2">
    <name type="scientific">Shewanella corallii</name>
    <dbReference type="NCBI Taxonomy" id="560080"/>
    <lineage>
        <taxon>Bacteria</taxon>
        <taxon>Pseudomonadati</taxon>
        <taxon>Pseudomonadota</taxon>
        <taxon>Gammaproteobacteria</taxon>
        <taxon>Alteromonadales</taxon>
        <taxon>Shewanellaceae</taxon>
        <taxon>Shewanella</taxon>
    </lineage>
</organism>
<dbReference type="EMBL" id="JAKIKT010000007">
    <property type="protein sequence ID" value="MCL2915559.1"/>
    <property type="molecule type" value="Genomic_DNA"/>
</dbReference>
<reference evidence="1 2" key="1">
    <citation type="submission" date="2022-01" db="EMBL/GenBank/DDBJ databases">
        <title>Whole genome-based taxonomy of the Shewanellaceae.</title>
        <authorList>
            <person name="Martin-Rodriguez A.J."/>
        </authorList>
    </citation>
    <scope>NUCLEOTIDE SEQUENCE [LARGE SCALE GENOMIC DNA]</scope>
    <source>
        <strain evidence="1 2">DSM 21332</strain>
    </source>
</reference>
<protein>
    <submittedName>
        <fullName evidence="1">Uncharacterized protein</fullName>
    </submittedName>
</protein>
<name>A0ABT0NAW6_9GAMM</name>
<comment type="caution">
    <text evidence="1">The sequence shown here is derived from an EMBL/GenBank/DDBJ whole genome shotgun (WGS) entry which is preliminary data.</text>
</comment>
<accession>A0ABT0NAW6</accession>